<dbReference type="AlphaFoldDB" id="A0A6F8YR41"/>
<evidence type="ECO:0000313" key="4">
    <source>
        <dbReference type="EMBL" id="BCB88617.1"/>
    </source>
</evidence>
<comment type="cofactor">
    <cofactor evidence="1">
        <name>pyridoxal 5'-phosphate</name>
        <dbReference type="ChEBI" id="CHEBI:597326"/>
    </cofactor>
</comment>
<dbReference type="InterPro" id="IPR015422">
    <property type="entry name" value="PyrdxlP-dep_Trfase_small"/>
</dbReference>
<dbReference type="CDD" id="cd00610">
    <property type="entry name" value="OAT_like"/>
    <property type="match status" value="1"/>
</dbReference>
<dbReference type="EMBL" id="AP022871">
    <property type="protein sequence ID" value="BCB88617.1"/>
    <property type="molecule type" value="Genomic_DNA"/>
</dbReference>
<comment type="similarity">
    <text evidence="3">Belongs to the class-III pyridoxal-phosphate-dependent aminotransferase family.</text>
</comment>
<proteinExistence type="inferred from homology"/>
<dbReference type="GO" id="GO:0008483">
    <property type="term" value="F:transaminase activity"/>
    <property type="evidence" value="ECO:0007669"/>
    <property type="project" value="InterPro"/>
</dbReference>
<dbReference type="Gene3D" id="3.90.1150.10">
    <property type="entry name" value="Aspartate Aminotransferase, domain 1"/>
    <property type="match status" value="1"/>
</dbReference>
<keyword evidence="2 3" id="KW-0663">Pyridoxal phosphate</keyword>
<organism evidence="4 5">
    <name type="scientific">Phytohabitans suffuscus</name>
    <dbReference type="NCBI Taxonomy" id="624315"/>
    <lineage>
        <taxon>Bacteria</taxon>
        <taxon>Bacillati</taxon>
        <taxon>Actinomycetota</taxon>
        <taxon>Actinomycetes</taxon>
        <taxon>Micromonosporales</taxon>
        <taxon>Micromonosporaceae</taxon>
    </lineage>
</organism>
<reference evidence="4 5" key="1">
    <citation type="submission" date="2020-03" db="EMBL/GenBank/DDBJ databases">
        <title>Whole genome shotgun sequence of Phytohabitans suffuscus NBRC 105367.</title>
        <authorList>
            <person name="Komaki H."/>
            <person name="Tamura T."/>
        </authorList>
    </citation>
    <scope>NUCLEOTIDE SEQUENCE [LARGE SCALE GENOMIC DNA]</scope>
    <source>
        <strain evidence="4 5">NBRC 105367</strain>
    </source>
</reference>
<accession>A0A6F8YR41</accession>
<dbReference type="Proteomes" id="UP000503011">
    <property type="component" value="Chromosome"/>
</dbReference>
<dbReference type="KEGG" id="psuu:Psuf_059300"/>
<evidence type="ECO:0000313" key="5">
    <source>
        <dbReference type="Proteomes" id="UP000503011"/>
    </source>
</evidence>
<dbReference type="GO" id="GO:0030170">
    <property type="term" value="F:pyridoxal phosphate binding"/>
    <property type="evidence" value="ECO:0007669"/>
    <property type="project" value="InterPro"/>
</dbReference>
<reference evidence="4 5" key="2">
    <citation type="submission" date="2020-03" db="EMBL/GenBank/DDBJ databases">
        <authorList>
            <person name="Ichikawa N."/>
            <person name="Kimura A."/>
            <person name="Kitahashi Y."/>
            <person name="Uohara A."/>
        </authorList>
    </citation>
    <scope>NUCLEOTIDE SEQUENCE [LARGE SCALE GENOMIC DNA]</scope>
    <source>
        <strain evidence="4 5">NBRC 105367</strain>
    </source>
</reference>
<dbReference type="InterPro" id="IPR015421">
    <property type="entry name" value="PyrdxlP-dep_Trfase_major"/>
</dbReference>
<dbReference type="Gene3D" id="3.40.640.10">
    <property type="entry name" value="Type I PLP-dependent aspartate aminotransferase-like (Major domain)"/>
    <property type="match status" value="1"/>
</dbReference>
<dbReference type="InterPro" id="IPR005814">
    <property type="entry name" value="Aminotrans_3"/>
</dbReference>
<evidence type="ECO:0000256" key="1">
    <source>
        <dbReference type="ARBA" id="ARBA00001933"/>
    </source>
</evidence>
<evidence type="ECO:0000256" key="2">
    <source>
        <dbReference type="ARBA" id="ARBA00022898"/>
    </source>
</evidence>
<dbReference type="PANTHER" id="PTHR43713">
    <property type="entry name" value="GLUTAMATE-1-SEMIALDEHYDE 2,1-AMINOMUTASE"/>
    <property type="match status" value="1"/>
</dbReference>
<evidence type="ECO:0000256" key="3">
    <source>
        <dbReference type="RuleBase" id="RU003560"/>
    </source>
</evidence>
<dbReference type="SUPFAM" id="SSF53383">
    <property type="entry name" value="PLP-dependent transferases"/>
    <property type="match status" value="1"/>
</dbReference>
<protein>
    <submittedName>
        <fullName evidence="4">Glutamate-1-semialdehyde 2,1-aminomutase</fullName>
    </submittedName>
</protein>
<name>A0A6F8YR41_9ACTN</name>
<dbReference type="PANTHER" id="PTHR43713:SF3">
    <property type="entry name" value="GLUTAMATE-1-SEMIALDEHYDE 2,1-AMINOMUTASE 1, CHLOROPLASTIC-RELATED"/>
    <property type="match status" value="1"/>
</dbReference>
<sequence length="450" mass="48128">MTTAPPAPIHAVTSVEERYVELTPRSKIAFDEHMRLIPAGAPGGISQTLPFPHQPYIERGDGCYVWDADDRKLVDLVYGDWLYPLGHHHPAITAALHAQVDKGPTFCLPDPNLGTRFATLLLDRLPWMDKVRCTPSGTEATMIAMRMARVATGRPKIAKIIGGYHGLADPSLLVNGRYPNPYHVPAGLIPGTVESTVLLPYNDVAATVEVLQREGDDLAGVIVEPILGGSGMVPATPQYLRTLREVTRQLGMVLIFDEVVTFPYGPGGVQGALGIEPDLTTLGKAIGGGTPLGVIAGRRALMDLLDNRLNPSPGVRHASTVGGSPLCLAAGVAVLENLTPDVYRHLHDLGNALRLGVGTLAKKYHVPLQATGAGHFFSFHWTQTPVTDFASAITTDKATVGRLILSLYNEGFVMMSAQAGTLSTPMTRAHIDDLLSALERSLFACGLVQA</sequence>
<gene>
    <name evidence="4" type="primary">hemL_3</name>
    <name evidence="4" type="ORF">Psuf_059300</name>
</gene>
<dbReference type="Pfam" id="PF00202">
    <property type="entry name" value="Aminotran_3"/>
    <property type="match status" value="1"/>
</dbReference>
<dbReference type="InterPro" id="IPR015424">
    <property type="entry name" value="PyrdxlP-dep_Trfase"/>
</dbReference>
<keyword evidence="5" id="KW-1185">Reference proteome</keyword>